<gene>
    <name evidence="1" type="ORF">C7R93_15115</name>
</gene>
<evidence type="ECO:0000313" key="1">
    <source>
        <dbReference type="EMBL" id="PSJ94715.1"/>
    </source>
</evidence>
<dbReference type="RefSeq" id="WP_106839591.1">
    <property type="nucleotide sequence ID" value="NZ_JARMEZ010000027.1"/>
</dbReference>
<sequence length="154" mass="17930">MEDIIVEPGIGIGPIKLGMTREEVKAHEQEWPLKYVTFLIQYEENKVSFIEVPIDTYNFSGGFSCFVYGIDVVHTKATQLAEKIDKISNYTRDDGAKWGDRYAFPEIGLGFWREVVLNEEDLETEKFKNLDPVIQEDRLRNQYFSTVFVMYPMV</sequence>
<dbReference type="OrthoDB" id="2974658at2"/>
<comment type="caution">
    <text evidence="1">The sequence shown here is derived from an EMBL/GenBank/DDBJ whole genome shotgun (WGS) entry which is preliminary data.</text>
</comment>
<name>A0A2P7V673_9BACL</name>
<dbReference type="AlphaFoldDB" id="A0A2P7V673"/>
<evidence type="ECO:0000313" key="2">
    <source>
        <dbReference type="Proteomes" id="UP000240419"/>
    </source>
</evidence>
<reference evidence="1 2" key="1">
    <citation type="submission" date="2018-03" db="EMBL/GenBank/DDBJ databases">
        <title>Brevisbacillus phylogenomics.</title>
        <authorList>
            <person name="Dunlap C."/>
        </authorList>
    </citation>
    <scope>NUCLEOTIDE SEQUENCE [LARGE SCALE GENOMIC DNA]</scope>
    <source>
        <strain evidence="1 2">NRRL NRS-1210</strain>
    </source>
</reference>
<accession>A0A2P7V673</accession>
<dbReference type="Proteomes" id="UP000240419">
    <property type="component" value="Unassembled WGS sequence"/>
</dbReference>
<dbReference type="EMBL" id="PXZM01000023">
    <property type="protein sequence ID" value="PSJ94715.1"/>
    <property type="molecule type" value="Genomic_DNA"/>
</dbReference>
<proteinExistence type="predicted"/>
<keyword evidence="2" id="KW-1185">Reference proteome</keyword>
<protein>
    <submittedName>
        <fullName evidence="1">Uncharacterized protein</fullName>
    </submittedName>
</protein>
<organism evidence="1 2">
    <name type="scientific">Brevibacillus fortis</name>
    <dbReference type="NCBI Taxonomy" id="2126352"/>
    <lineage>
        <taxon>Bacteria</taxon>
        <taxon>Bacillati</taxon>
        <taxon>Bacillota</taxon>
        <taxon>Bacilli</taxon>
        <taxon>Bacillales</taxon>
        <taxon>Paenibacillaceae</taxon>
        <taxon>Brevibacillus</taxon>
    </lineage>
</organism>